<protein>
    <submittedName>
        <fullName evidence="1">SPS-sensor component Ssy1p</fullName>
    </submittedName>
</protein>
<reference evidence="1" key="1">
    <citation type="submission" date="2022-06" db="EMBL/GenBank/DDBJ databases">
        <authorList>
            <person name="Legras J.-L."/>
            <person name="Devillers H."/>
            <person name="Grondin C."/>
        </authorList>
    </citation>
    <scope>NUCLEOTIDE SEQUENCE</scope>
    <source>
        <strain evidence="1">CLIB 1444</strain>
    </source>
</reference>
<evidence type="ECO:0000313" key="1">
    <source>
        <dbReference type="EMBL" id="CAH6718260.1"/>
    </source>
</evidence>
<proteinExistence type="predicted"/>
<organism evidence="1 2">
    <name type="scientific">[Candida] jaroonii</name>
    <dbReference type="NCBI Taxonomy" id="467808"/>
    <lineage>
        <taxon>Eukaryota</taxon>
        <taxon>Fungi</taxon>
        <taxon>Dikarya</taxon>
        <taxon>Ascomycota</taxon>
        <taxon>Saccharomycotina</taxon>
        <taxon>Pichiomycetes</taxon>
        <taxon>Debaryomycetaceae</taxon>
        <taxon>Yamadazyma</taxon>
    </lineage>
</organism>
<sequence>MAHRASKYLSGYTIDSDIANNDLFPNLFSKDKDDDKSIDLSSMNDVDENDDNDDVSNIFKRKSLLQDNTYNEEFNEDDIETVDDFERISNDHLSQDISRQRNHFKSNFDTDSENELSDHQYSIHSSVVEKMNDNAINNLDPSDRFKFLTNYTQIFKSNKSQGKSSQVQETENGIPLQTLDSNNSVFGLSKLDDFNKFVKMSELNNKIYNKFEKKNPDKDNLLNVIKSKDLEQNFYVDPNGDDERTNFQSNNDMNSRFGAASNQKNWLKWNHKKTEPKDKSDFVRSDDLYLNSPDLSSNSSNAEVPNRYLSRSLKIRHLQMISFGGTLGVGLFLNSGKALTIAGGLGTLLAFIICGIIVLATIVSFCEMVTFVSIVDGVSGLSSRFVDDAFGFATGWLYFLSFSFGLAGEIVASVIMLSYYPNLRILESKGSVAGFVTFFLLSVILSNSISVQVFGEIEYISSFIKLIFILVMIILMIVMNTGGFTGKYIGFKYWDYSKSDFENNLIFGVFRPTFNLEDNGTSGLHEGIGGDLGRFLSLLVAILVVSFAYSGTEIVCIAACEAKEPRKALPSATKRVFWRIVIFYCLSAFVVSLNLYAGDPRLLRYFSGATGVDSDQFHSNYAIDYVGGAHCNSESAAFAGFSSGSQSPWIVALQSANLCELSSVVNGFLVFFAVSCGNAQLYVSSRTMYSLSLQGKAPKFLSKCNKYGIPYNSVAFSAVFGIFAYICVSKEATVVFQNLSNIIASSGIIIWFAMCLSYIRFYYGLKKRPDIIDRNDPSYPYKSFWQPYTAIIGLIGSGFIILSMGFTVFLKNYWDTMAFFTSYGTLILFAVFYFVYKFINGTRIHSLETLDFDSGRREIDRYIWDGNKDYNQKNIKELFHKWISFLA</sequence>
<evidence type="ECO:0000313" key="2">
    <source>
        <dbReference type="Proteomes" id="UP001152531"/>
    </source>
</evidence>
<comment type="caution">
    <text evidence="1">The sequence shown here is derived from an EMBL/GenBank/DDBJ whole genome shotgun (WGS) entry which is preliminary data.</text>
</comment>
<name>A0ACA9Y027_9ASCO</name>
<accession>A0ACA9Y027</accession>
<gene>
    <name evidence="1" type="ORF">CLIB1444_01S02740</name>
</gene>
<keyword evidence="2" id="KW-1185">Reference proteome</keyword>
<dbReference type="EMBL" id="CALSDN010000001">
    <property type="protein sequence ID" value="CAH6718260.1"/>
    <property type="molecule type" value="Genomic_DNA"/>
</dbReference>
<dbReference type="Proteomes" id="UP001152531">
    <property type="component" value="Unassembled WGS sequence"/>
</dbReference>